<dbReference type="Proteomes" id="UP000195024">
    <property type="component" value="Unassembled WGS sequence"/>
</dbReference>
<dbReference type="RefSeq" id="WP_074799463.1">
    <property type="nucleotide sequence ID" value="NZ_FOUC01000002.1"/>
</dbReference>
<evidence type="ECO:0000313" key="1">
    <source>
        <dbReference type="EMBL" id="OTP28257.1"/>
    </source>
</evidence>
<organism evidence="1 2">
    <name type="scientific">Enterococcus mundtii</name>
    <dbReference type="NCBI Taxonomy" id="53346"/>
    <lineage>
        <taxon>Bacteria</taxon>
        <taxon>Bacillati</taxon>
        <taxon>Bacillota</taxon>
        <taxon>Bacilli</taxon>
        <taxon>Lactobacillales</taxon>
        <taxon>Enterococcaceae</taxon>
        <taxon>Enterococcus</taxon>
    </lineage>
</organism>
<comment type="caution">
    <text evidence="1">The sequence shown here is derived from an EMBL/GenBank/DDBJ whole genome shotgun (WGS) entry which is preliminary data.</text>
</comment>
<reference evidence="1 2" key="1">
    <citation type="submission" date="2017-05" db="EMBL/GenBank/DDBJ databases">
        <title>The Genome Sequence of Enterococcus mundtii 6B1_DIV0119.</title>
        <authorList>
            <consortium name="The Broad Institute Genomics Platform"/>
            <consortium name="The Broad Institute Genomic Center for Infectious Diseases"/>
            <person name="Earl A."/>
            <person name="Manson A."/>
            <person name="Schwartman J."/>
            <person name="Gilmore M."/>
            <person name="Abouelleil A."/>
            <person name="Cao P."/>
            <person name="Chapman S."/>
            <person name="Cusick C."/>
            <person name="Shea T."/>
            <person name="Young S."/>
            <person name="Neafsey D."/>
            <person name="Nusbaum C."/>
            <person name="Birren B."/>
        </authorList>
    </citation>
    <scope>NUCLEOTIDE SEQUENCE [LARGE SCALE GENOMIC DNA]</scope>
    <source>
        <strain evidence="1 2">6B1_DIV0119</strain>
    </source>
</reference>
<proteinExistence type="predicted"/>
<accession>A0A1I4KA93</accession>
<protein>
    <submittedName>
        <fullName evidence="1">Uncharacterized protein</fullName>
    </submittedName>
</protein>
<dbReference type="AlphaFoldDB" id="A0A1I4KA93"/>
<gene>
    <name evidence="1" type="ORF">A5802_001997</name>
</gene>
<name>A0A1I4KA93_ENTMU</name>
<dbReference type="EMBL" id="NGMS01000001">
    <property type="protein sequence ID" value="OTP28257.1"/>
    <property type="molecule type" value="Genomic_DNA"/>
</dbReference>
<sequence>MKQTLDIDIELSGFPVGFTNPITGERVEIWFDSSLENLKRIIVEENYEEFDIYEQKLKEDSIHETNVETVIEHAKGTLEYQYDFFFGKGTFEKLYECVPDFDALERAYEPTIKAIAKKVEQQEKKRQKDRELAAKKLTKEFQKKKKQKAANKK</sequence>
<evidence type="ECO:0000313" key="2">
    <source>
        <dbReference type="Proteomes" id="UP000195024"/>
    </source>
</evidence>